<gene>
    <name evidence="3" type="ORF">AB0C36_25610</name>
</gene>
<dbReference type="Proteomes" id="UP001551482">
    <property type="component" value="Unassembled WGS sequence"/>
</dbReference>
<evidence type="ECO:0000256" key="2">
    <source>
        <dbReference type="SAM" id="Phobius"/>
    </source>
</evidence>
<accession>A0ABV3DM89</accession>
<proteinExistence type="predicted"/>
<dbReference type="EMBL" id="JBEZFP010000073">
    <property type="protein sequence ID" value="MEU8136875.1"/>
    <property type="molecule type" value="Genomic_DNA"/>
</dbReference>
<keyword evidence="2" id="KW-0812">Transmembrane</keyword>
<feature type="region of interest" description="Disordered" evidence="1">
    <location>
        <begin position="37"/>
        <end position="77"/>
    </location>
</feature>
<reference evidence="3 4" key="1">
    <citation type="submission" date="2024-06" db="EMBL/GenBank/DDBJ databases">
        <title>The Natural Products Discovery Center: Release of the First 8490 Sequenced Strains for Exploring Actinobacteria Biosynthetic Diversity.</title>
        <authorList>
            <person name="Kalkreuter E."/>
            <person name="Kautsar S.A."/>
            <person name="Yang D."/>
            <person name="Bader C.D."/>
            <person name="Teijaro C.N."/>
            <person name="Fluegel L."/>
            <person name="Davis C.M."/>
            <person name="Simpson J.R."/>
            <person name="Lauterbach L."/>
            <person name="Steele A.D."/>
            <person name="Gui C."/>
            <person name="Meng S."/>
            <person name="Li G."/>
            <person name="Viehrig K."/>
            <person name="Ye F."/>
            <person name="Su P."/>
            <person name="Kiefer A.F."/>
            <person name="Nichols A."/>
            <person name="Cepeda A.J."/>
            <person name="Yan W."/>
            <person name="Fan B."/>
            <person name="Jiang Y."/>
            <person name="Adhikari A."/>
            <person name="Zheng C.-J."/>
            <person name="Schuster L."/>
            <person name="Cowan T.M."/>
            <person name="Smanski M.J."/>
            <person name="Chevrette M.G."/>
            <person name="De Carvalho L.P.S."/>
            <person name="Shen B."/>
        </authorList>
    </citation>
    <scope>NUCLEOTIDE SEQUENCE [LARGE SCALE GENOMIC DNA]</scope>
    <source>
        <strain evidence="3 4">NPDC048946</strain>
    </source>
</reference>
<keyword evidence="4" id="KW-1185">Reference proteome</keyword>
<name>A0ABV3DM89_9ACTN</name>
<evidence type="ECO:0000256" key="1">
    <source>
        <dbReference type="SAM" id="MobiDB-lite"/>
    </source>
</evidence>
<keyword evidence="2" id="KW-0472">Membrane</keyword>
<evidence type="ECO:0000313" key="4">
    <source>
        <dbReference type="Proteomes" id="UP001551482"/>
    </source>
</evidence>
<organism evidence="3 4">
    <name type="scientific">Streptodolium elevatio</name>
    <dbReference type="NCBI Taxonomy" id="3157996"/>
    <lineage>
        <taxon>Bacteria</taxon>
        <taxon>Bacillati</taxon>
        <taxon>Actinomycetota</taxon>
        <taxon>Actinomycetes</taxon>
        <taxon>Kitasatosporales</taxon>
        <taxon>Streptomycetaceae</taxon>
        <taxon>Streptodolium</taxon>
    </lineage>
</organism>
<sequence length="77" mass="8330">MELMDELGNLIGQAGVWHVVVVLVALWALEMRASVRAARKRSRRPKPGPMPIPRHLSAPTSARLTAAGARKSAARGH</sequence>
<keyword evidence="2" id="KW-1133">Transmembrane helix</keyword>
<comment type="caution">
    <text evidence="3">The sequence shown here is derived from an EMBL/GenBank/DDBJ whole genome shotgun (WGS) entry which is preliminary data.</text>
</comment>
<protein>
    <submittedName>
        <fullName evidence="3">Uncharacterized protein</fullName>
    </submittedName>
</protein>
<dbReference type="RefSeq" id="WP_358357928.1">
    <property type="nucleotide sequence ID" value="NZ_JBEZFP010000073.1"/>
</dbReference>
<feature type="transmembrane region" description="Helical" evidence="2">
    <location>
        <begin position="15"/>
        <end position="35"/>
    </location>
</feature>
<feature type="compositionally biased region" description="Basic residues" evidence="1">
    <location>
        <begin position="37"/>
        <end position="46"/>
    </location>
</feature>
<evidence type="ECO:0000313" key="3">
    <source>
        <dbReference type="EMBL" id="MEU8136875.1"/>
    </source>
</evidence>